<comment type="caution">
    <text evidence="1">The sequence shown here is derived from an EMBL/GenBank/DDBJ whole genome shotgun (WGS) entry which is preliminary data.</text>
</comment>
<name>A0ABP6RQH3_9PSEU</name>
<dbReference type="Gene3D" id="3.10.450.50">
    <property type="match status" value="1"/>
</dbReference>
<reference evidence="2" key="1">
    <citation type="journal article" date="2019" name="Int. J. Syst. Evol. Microbiol.">
        <title>The Global Catalogue of Microorganisms (GCM) 10K type strain sequencing project: providing services to taxonomists for standard genome sequencing and annotation.</title>
        <authorList>
            <consortium name="The Broad Institute Genomics Platform"/>
            <consortium name="The Broad Institute Genome Sequencing Center for Infectious Disease"/>
            <person name="Wu L."/>
            <person name="Ma J."/>
        </authorList>
    </citation>
    <scope>NUCLEOTIDE SEQUENCE [LARGE SCALE GENOMIC DNA]</scope>
    <source>
        <strain evidence="2">JCM 9687</strain>
    </source>
</reference>
<sequence length="146" mass="16132">MAAGQDSPRKQRIRAAWTACWDRGDVDALDELLAPGYARTSASDGAVQDRAGFKESILTTRDAFPDLTTEVEELVEEGDRVVIRWRSRGTHTETFLDVPPTGRAVEVVGVTFATFDGDRVTAEWVTWDPRQLLRALGIISIGEGNR</sequence>
<evidence type="ECO:0000313" key="2">
    <source>
        <dbReference type="Proteomes" id="UP001500483"/>
    </source>
</evidence>
<gene>
    <name evidence="1" type="ORF">GCM10020366_25650</name>
</gene>
<proteinExistence type="predicted"/>
<keyword evidence="2" id="KW-1185">Reference proteome</keyword>
<dbReference type="SUPFAM" id="SSF54427">
    <property type="entry name" value="NTF2-like"/>
    <property type="match status" value="1"/>
</dbReference>
<accession>A0ABP6RQH3</accession>
<evidence type="ECO:0000313" key="1">
    <source>
        <dbReference type="EMBL" id="GAA3357471.1"/>
    </source>
</evidence>
<dbReference type="Proteomes" id="UP001500483">
    <property type="component" value="Unassembled WGS sequence"/>
</dbReference>
<protein>
    <submittedName>
        <fullName evidence="1">Ester cyclase</fullName>
    </submittedName>
</protein>
<dbReference type="InterPro" id="IPR009959">
    <property type="entry name" value="Cyclase_SnoaL-like"/>
</dbReference>
<dbReference type="PANTHER" id="PTHR38436">
    <property type="entry name" value="POLYKETIDE CYCLASE SNOAL-LIKE DOMAIN"/>
    <property type="match status" value="1"/>
</dbReference>
<dbReference type="Pfam" id="PF07366">
    <property type="entry name" value="SnoaL"/>
    <property type="match status" value="1"/>
</dbReference>
<dbReference type="PANTHER" id="PTHR38436:SF1">
    <property type="entry name" value="ESTER CYCLASE"/>
    <property type="match status" value="1"/>
</dbReference>
<organism evidence="1 2">
    <name type="scientific">Saccharopolyspora gregorii</name>
    <dbReference type="NCBI Taxonomy" id="33914"/>
    <lineage>
        <taxon>Bacteria</taxon>
        <taxon>Bacillati</taxon>
        <taxon>Actinomycetota</taxon>
        <taxon>Actinomycetes</taxon>
        <taxon>Pseudonocardiales</taxon>
        <taxon>Pseudonocardiaceae</taxon>
        <taxon>Saccharopolyspora</taxon>
    </lineage>
</organism>
<dbReference type="InterPro" id="IPR032710">
    <property type="entry name" value="NTF2-like_dom_sf"/>
</dbReference>
<dbReference type="RefSeq" id="WP_344926497.1">
    <property type="nucleotide sequence ID" value="NZ_BAAAYK010000038.1"/>
</dbReference>
<dbReference type="EMBL" id="BAAAYK010000038">
    <property type="protein sequence ID" value="GAA3357471.1"/>
    <property type="molecule type" value="Genomic_DNA"/>
</dbReference>